<name>A0A1B1ADE3_9PROT</name>
<accession>A0A1B1ADE3</accession>
<dbReference type="OrthoDB" id="9782215at2"/>
<dbReference type="Gene3D" id="3.40.50.1820">
    <property type="entry name" value="alpha/beta hydrolase"/>
    <property type="match status" value="1"/>
</dbReference>
<dbReference type="GO" id="GO:0016787">
    <property type="term" value="F:hydrolase activity"/>
    <property type="evidence" value="ECO:0007669"/>
    <property type="project" value="UniProtKB-KW"/>
</dbReference>
<keyword evidence="3" id="KW-1185">Reference proteome</keyword>
<protein>
    <submittedName>
        <fullName evidence="2">Dienelactone hydrolase</fullName>
    </submittedName>
</protein>
<sequence length="268" mass="29319">MAKGVIETWDKLEDFKRREVTFNGLKRKVYVAGIGPGVIIIHEIPGITPEVARFARWVRDAGFTVYLPSLFGKPGKPNSKGYTNASIFRVLCIAREFKILNSADEHSPVVDWLKQLAAVVHSECGGKGVGALGMCLTGNFALSMMVESAVRAPVLCQPSVPVNDPAGMHASPQDIAIVRERMEREDLTLRGYRFAGDKHCKAARFEALSRALGSRFEGEVLPDSAAKPGTFNANPHSVVTTHLIDEAGSLTRAKVDEIIVFFKMRLTP</sequence>
<proteinExistence type="predicted"/>
<dbReference type="STRING" id="1759059.ATE48_00875"/>
<dbReference type="InParanoid" id="A0A1B1ADE3"/>
<gene>
    <name evidence="2" type="ORF">ATE48_00875</name>
</gene>
<dbReference type="InterPro" id="IPR029058">
    <property type="entry name" value="AB_hydrolase_fold"/>
</dbReference>
<dbReference type="SUPFAM" id="SSF53474">
    <property type="entry name" value="alpha/beta-Hydrolases"/>
    <property type="match status" value="1"/>
</dbReference>
<evidence type="ECO:0000313" key="3">
    <source>
        <dbReference type="Proteomes" id="UP000092498"/>
    </source>
</evidence>
<dbReference type="Proteomes" id="UP000092498">
    <property type="component" value="Chromosome"/>
</dbReference>
<organism evidence="2 3">
    <name type="scientific">Candidatus Viadribacter manganicus</name>
    <dbReference type="NCBI Taxonomy" id="1759059"/>
    <lineage>
        <taxon>Bacteria</taxon>
        <taxon>Pseudomonadati</taxon>
        <taxon>Pseudomonadota</taxon>
        <taxon>Alphaproteobacteria</taxon>
        <taxon>Hyphomonadales</taxon>
        <taxon>Hyphomonadaceae</taxon>
        <taxon>Candidatus Viadribacter</taxon>
    </lineage>
</organism>
<reference evidence="2 3" key="1">
    <citation type="submission" date="2015-11" db="EMBL/GenBank/DDBJ databases">
        <title>Whole-Genome Sequence of Candidatus Oderbacter manganicum from the National Park Lower Oder Valley, Germany.</title>
        <authorList>
            <person name="Braun B."/>
            <person name="Liere K."/>
            <person name="Szewzyk U."/>
        </authorList>
    </citation>
    <scope>NUCLEOTIDE SEQUENCE [LARGE SCALE GENOMIC DNA]</scope>
    <source>
        <strain evidence="2 3">OTSz_A_272</strain>
    </source>
</reference>
<keyword evidence="2" id="KW-0378">Hydrolase</keyword>
<evidence type="ECO:0000313" key="2">
    <source>
        <dbReference type="EMBL" id="ANP44578.1"/>
    </source>
</evidence>
<dbReference type="EMBL" id="CP013244">
    <property type="protein sequence ID" value="ANP44578.1"/>
    <property type="molecule type" value="Genomic_DNA"/>
</dbReference>
<dbReference type="RefSeq" id="WP_066766892.1">
    <property type="nucleotide sequence ID" value="NZ_CP013244.1"/>
</dbReference>
<dbReference type="InterPro" id="IPR002925">
    <property type="entry name" value="Dienelactn_hydro"/>
</dbReference>
<dbReference type="AlphaFoldDB" id="A0A1B1ADE3"/>
<dbReference type="Pfam" id="PF01738">
    <property type="entry name" value="DLH"/>
    <property type="match status" value="1"/>
</dbReference>
<evidence type="ECO:0000259" key="1">
    <source>
        <dbReference type="Pfam" id="PF01738"/>
    </source>
</evidence>
<feature type="domain" description="Dienelactone hydrolase" evidence="1">
    <location>
        <begin position="35"/>
        <end position="155"/>
    </location>
</feature>
<dbReference type="KEGG" id="cbot:ATE48_00875"/>